<proteinExistence type="predicted"/>
<dbReference type="Gene3D" id="3.10.450.140">
    <property type="entry name" value="dsDNA mimic, putative"/>
    <property type="match status" value="1"/>
</dbReference>
<dbReference type="OrthoDB" id="5677388at2"/>
<evidence type="ECO:0000313" key="2">
    <source>
        <dbReference type="Proteomes" id="UP000279799"/>
    </source>
</evidence>
<dbReference type="KEGG" id="adp:NCTC12871_01417"/>
<accession>A0A448TVG9</accession>
<organism evidence="1 2">
    <name type="scientific">Actinobacillus delphinicola</name>
    <dbReference type="NCBI Taxonomy" id="51161"/>
    <lineage>
        <taxon>Bacteria</taxon>
        <taxon>Pseudomonadati</taxon>
        <taxon>Pseudomonadota</taxon>
        <taxon>Gammaproteobacteria</taxon>
        <taxon>Pasteurellales</taxon>
        <taxon>Pasteurellaceae</taxon>
        <taxon>Actinobacillus</taxon>
    </lineage>
</organism>
<protein>
    <submittedName>
        <fullName evidence="1">DsDNA-mimic protein</fullName>
    </submittedName>
</protein>
<dbReference type="AlphaFoldDB" id="A0A448TVG9"/>
<dbReference type="PIRSF" id="PIRSF004916">
    <property type="entry name" value="UCP004916"/>
    <property type="match status" value="1"/>
</dbReference>
<reference evidence="1 2" key="1">
    <citation type="submission" date="2018-12" db="EMBL/GenBank/DDBJ databases">
        <authorList>
            <consortium name="Pathogen Informatics"/>
        </authorList>
    </citation>
    <scope>NUCLEOTIDE SEQUENCE [LARGE SCALE GENOMIC DNA]</scope>
    <source>
        <strain evidence="1 2">NCTC12871</strain>
    </source>
</reference>
<dbReference type="Proteomes" id="UP000279799">
    <property type="component" value="Chromosome"/>
</dbReference>
<evidence type="ECO:0000313" key="1">
    <source>
        <dbReference type="EMBL" id="VEJ09928.1"/>
    </source>
</evidence>
<dbReference type="InterPro" id="IPR036763">
    <property type="entry name" value="Put_dsDNA_mimic_sf"/>
</dbReference>
<dbReference type="Pfam" id="PF04269">
    <property type="entry name" value="DUF440"/>
    <property type="match status" value="1"/>
</dbReference>
<dbReference type="NCBIfam" id="NF003469">
    <property type="entry name" value="PRK05094.1"/>
    <property type="match status" value="1"/>
</dbReference>
<dbReference type="EMBL" id="LR134510">
    <property type="protein sequence ID" value="VEJ09928.1"/>
    <property type="molecule type" value="Genomic_DNA"/>
</dbReference>
<keyword evidence="2" id="KW-1185">Reference proteome</keyword>
<gene>
    <name evidence="1" type="ORF">NCTC12871_01417</name>
</gene>
<dbReference type="SUPFAM" id="SSF102816">
    <property type="entry name" value="Putative dsDNA mimic"/>
    <property type="match status" value="1"/>
</dbReference>
<dbReference type="InterPro" id="IPR007376">
    <property type="entry name" value="dsDNA_mimic_put"/>
</dbReference>
<dbReference type="RefSeq" id="WP_126600255.1">
    <property type="nucleotide sequence ID" value="NZ_LR134510.1"/>
</dbReference>
<name>A0A448TVG9_9PAST</name>
<sequence length="101" mass="11652">MQKMTDEALLDLAYEIFLEMAGENLSAQEIALFNEKFAECGEIALFDTAENWEEEIGVLIDPEQFAEVWIGLTDAEGQMRHVFAKCLINYDQSEPDFHMIW</sequence>